<comment type="subunit">
    <text evidence="10">Monomer.</text>
</comment>
<evidence type="ECO:0000256" key="6">
    <source>
        <dbReference type="ARBA" id="ARBA00022741"/>
    </source>
</evidence>
<dbReference type="SUPFAM" id="SSF52540">
    <property type="entry name" value="P-loop containing nucleoside triphosphate hydrolases"/>
    <property type="match status" value="2"/>
</dbReference>
<dbReference type="Gene3D" id="3.40.50.300">
    <property type="entry name" value="P-loop containing nucleotide triphosphate hydrolases"/>
    <property type="match status" value="1"/>
</dbReference>
<evidence type="ECO:0000313" key="14">
    <source>
        <dbReference type="EMBL" id="KKT67168.1"/>
    </source>
</evidence>
<evidence type="ECO:0000256" key="13">
    <source>
        <dbReference type="RuleBase" id="RU003785"/>
    </source>
</evidence>
<dbReference type="InterPro" id="IPR027417">
    <property type="entry name" value="P-loop_NTPase"/>
</dbReference>
<feature type="binding site" evidence="10">
    <location>
        <begin position="11"/>
        <end position="16"/>
    </location>
    <ligand>
        <name>substrate</name>
    </ligand>
</feature>
<name>A0A0G1J755_9BACT</name>
<evidence type="ECO:0000256" key="4">
    <source>
        <dbReference type="ARBA" id="ARBA00022679"/>
    </source>
</evidence>
<reference evidence="14 15" key="1">
    <citation type="journal article" date="2015" name="Nature">
        <title>rRNA introns, odd ribosomes, and small enigmatic genomes across a large radiation of phyla.</title>
        <authorList>
            <person name="Brown C.T."/>
            <person name="Hug L.A."/>
            <person name="Thomas B.C."/>
            <person name="Sharon I."/>
            <person name="Castelle C.J."/>
            <person name="Singh A."/>
            <person name="Wilkins M.J."/>
            <person name="Williams K.H."/>
            <person name="Banfield J.F."/>
        </authorList>
    </citation>
    <scope>NUCLEOTIDE SEQUENCE [LARGE SCALE GENOMIC DNA]</scope>
</reference>
<dbReference type="GO" id="GO:0052381">
    <property type="term" value="F:tRNA dimethylallyltransferase activity"/>
    <property type="evidence" value="ECO:0007669"/>
    <property type="project" value="UniProtKB-UniRule"/>
</dbReference>
<keyword evidence="5 10" id="KW-0819">tRNA processing</keyword>
<dbReference type="PATRIC" id="fig|1618564.3.peg.429"/>
<keyword evidence="8 10" id="KW-0460">Magnesium</keyword>
<evidence type="ECO:0000256" key="9">
    <source>
        <dbReference type="ARBA" id="ARBA00049563"/>
    </source>
</evidence>
<evidence type="ECO:0000256" key="8">
    <source>
        <dbReference type="ARBA" id="ARBA00022842"/>
    </source>
</evidence>
<dbReference type="AlphaFoldDB" id="A0A0G1J755"/>
<feature type="site" description="Interaction with substrate tRNA" evidence="10">
    <location>
        <position position="108"/>
    </location>
</feature>
<keyword evidence="6 10" id="KW-0547">Nucleotide-binding</keyword>
<comment type="cofactor">
    <cofactor evidence="1 10">
        <name>Mg(2+)</name>
        <dbReference type="ChEBI" id="CHEBI:18420"/>
    </cofactor>
</comment>
<dbReference type="PANTHER" id="PTHR11088:SF60">
    <property type="entry name" value="TRNA DIMETHYLALLYLTRANSFERASE"/>
    <property type="match status" value="1"/>
</dbReference>
<dbReference type="GO" id="GO:0005524">
    <property type="term" value="F:ATP binding"/>
    <property type="evidence" value="ECO:0007669"/>
    <property type="project" value="UniProtKB-UniRule"/>
</dbReference>
<keyword evidence="4 10" id="KW-0808">Transferase</keyword>
<evidence type="ECO:0000256" key="11">
    <source>
        <dbReference type="RuleBase" id="RU003783"/>
    </source>
</evidence>
<evidence type="ECO:0000256" key="1">
    <source>
        <dbReference type="ARBA" id="ARBA00001946"/>
    </source>
</evidence>
<dbReference type="InterPro" id="IPR039657">
    <property type="entry name" value="Dimethylallyltransferase"/>
</dbReference>
<dbReference type="HAMAP" id="MF_00185">
    <property type="entry name" value="IPP_trans"/>
    <property type="match status" value="1"/>
</dbReference>
<comment type="caution">
    <text evidence="14">The sequence shown here is derived from an EMBL/GenBank/DDBJ whole genome shotgun (WGS) entry which is preliminary data.</text>
</comment>
<proteinExistence type="inferred from homology"/>
<comment type="caution">
    <text evidence="10">Lacks conserved residue(s) required for the propagation of feature annotation.</text>
</comment>
<protein>
    <recommendedName>
        <fullName evidence="10">tRNA dimethylallyltransferase</fullName>
        <ecNumber evidence="10">2.5.1.75</ecNumber>
    </recommendedName>
    <alternativeName>
        <fullName evidence="10">Dimethylallyl diphosphate:tRNA dimethylallyltransferase</fullName>
        <shortName evidence="10">DMAPP:tRNA dimethylallyltransferase</shortName>
        <shortName evidence="10">DMATase</shortName>
    </alternativeName>
    <alternativeName>
        <fullName evidence="10">Isopentenyl-diphosphate:tRNA isopentenyltransferase</fullName>
        <shortName evidence="10">IPP transferase</shortName>
        <shortName evidence="10">IPPT</shortName>
        <shortName evidence="10">IPTase</shortName>
    </alternativeName>
</protein>
<evidence type="ECO:0000256" key="3">
    <source>
        <dbReference type="ARBA" id="ARBA00005842"/>
    </source>
</evidence>
<evidence type="ECO:0000256" key="2">
    <source>
        <dbReference type="ARBA" id="ARBA00003213"/>
    </source>
</evidence>
<feature type="binding site" evidence="10">
    <location>
        <begin position="9"/>
        <end position="16"/>
    </location>
    <ligand>
        <name>ATP</name>
        <dbReference type="ChEBI" id="CHEBI:30616"/>
    </ligand>
</feature>
<feature type="region of interest" description="Interaction with substrate tRNA" evidence="10">
    <location>
        <begin position="34"/>
        <end position="37"/>
    </location>
</feature>
<dbReference type="Proteomes" id="UP000034826">
    <property type="component" value="Unassembled WGS sequence"/>
</dbReference>
<sequence>MQKLLIVCGPTATGKTALALSLAKKFKGELISADSKQVYKGLDIGTGKDISTQAKRKGYYEFQGIKIWGYDLVGPKENFSVSHYIQFARKVVKEIVKREKLPIIVGGTGLYIKAIVDGIPTAKIPQSPALRENLAAKSQDELFEILAQLDPIKAGSLNSSDKKNPRRLIRAIEIATWNLEGKSKEFKERIQKFDPLFIGLTSSREYLFERIAKRVETRVRQGVEREIGELLKKGVSWENQSMSSLGYRQWRAYFEGKKTKKETIEDWKRQEKKYAKRQITWFKRDRRIAWFDITKPNWADSVEKLAKIWYSSNDAKKN</sequence>
<accession>A0A0G1J755</accession>
<dbReference type="NCBIfam" id="TIGR00174">
    <property type="entry name" value="miaA"/>
    <property type="match status" value="1"/>
</dbReference>
<dbReference type="GO" id="GO:0006400">
    <property type="term" value="P:tRNA modification"/>
    <property type="evidence" value="ECO:0007669"/>
    <property type="project" value="TreeGrafter"/>
</dbReference>
<comment type="function">
    <text evidence="2 10 12">Catalyzes the transfer of a dimethylallyl group onto the adenine at position 37 in tRNAs that read codons beginning with uridine, leading to the formation of N6-(dimethylallyl)adenosine (i(6)A).</text>
</comment>
<keyword evidence="7 10" id="KW-0067">ATP-binding</keyword>
<feature type="site" description="Interaction with substrate tRNA" evidence="10">
    <location>
        <position position="131"/>
    </location>
</feature>
<evidence type="ECO:0000256" key="7">
    <source>
        <dbReference type="ARBA" id="ARBA00022840"/>
    </source>
</evidence>
<evidence type="ECO:0000313" key="15">
    <source>
        <dbReference type="Proteomes" id="UP000034826"/>
    </source>
</evidence>
<dbReference type="InterPro" id="IPR018022">
    <property type="entry name" value="IPT"/>
</dbReference>
<gene>
    <name evidence="10" type="primary">miaA</name>
    <name evidence="14" type="ORF">UW60_C0012G0054</name>
</gene>
<evidence type="ECO:0000256" key="12">
    <source>
        <dbReference type="RuleBase" id="RU003784"/>
    </source>
</evidence>
<evidence type="ECO:0000256" key="10">
    <source>
        <dbReference type="HAMAP-Rule" id="MF_00185"/>
    </source>
</evidence>
<dbReference type="EC" id="2.5.1.75" evidence="10"/>
<dbReference type="Pfam" id="PF01715">
    <property type="entry name" value="IPPT"/>
    <property type="match status" value="1"/>
</dbReference>
<comment type="catalytic activity">
    <reaction evidence="9 10 11">
        <text>adenosine(37) in tRNA + dimethylallyl diphosphate = N(6)-dimethylallyladenosine(37) in tRNA + diphosphate</text>
        <dbReference type="Rhea" id="RHEA:26482"/>
        <dbReference type="Rhea" id="RHEA-COMP:10162"/>
        <dbReference type="Rhea" id="RHEA-COMP:10375"/>
        <dbReference type="ChEBI" id="CHEBI:33019"/>
        <dbReference type="ChEBI" id="CHEBI:57623"/>
        <dbReference type="ChEBI" id="CHEBI:74411"/>
        <dbReference type="ChEBI" id="CHEBI:74415"/>
        <dbReference type="EC" id="2.5.1.75"/>
    </reaction>
</comment>
<dbReference type="PANTHER" id="PTHR11088">
    <property type="entry name" value="TRNA DIMETHYLALLYLTRANSFERASE"/>
    <property type="match status" value="1"/>
</dbReference>
<comment type="similarity">
    <text evidence="3 10 13">Belongs to the IPP transferase family.</text>
</comment>
<dbReference type="EMBL" id="LCIY01000012">
    <property type="protein sequence ID" value="KKT67168.1"/>
    <property type="molecule type" value="Genomic_DNA"/>
</dbReference>
<dbReference type="Gene3D" id="1.10.20.140">
    <property type="match status" value="1"/>
</dbReference>
<organism evidence="14 15">
    <name type="scientific">Candidatus Woesebacteria bacterium GW2011_GWA2_44_33</name>
    <dbReference type="NCBI Taxonomy" id="1618564"/>
    <lineage>
        <taxon>Bacteria</taxon>
        <taxon>Candidatus Woeseibacteriota</taxon>
    </lineage>
</organism>
<evidence type="ECO:0000256" key="5">
    <source>
        <dbReference type="ARBA" id="ARBA00022694"/>
    </source>
</evidence>